<dbReference type="PANTHER" id="PTHR15565:SF0">
    <property type="entry name" value="PROTEIN AATF"/>
    <property type="match status" value="1"/>
</dbReference>
<sequence>MASFAEQLRALANPEPSRFDLDDDEFDLTRAQITNKDTDFGNSEQKNVSRGNNLRKKAVTLLQDEDKKYAGRKITRAQLEVSRDQVGRSDTEDESAGENDFQGDFLNGIGESEDDDDDDDDDAVENDGSEDDDGIQVVDSRKRNKRPVTDFEQEDSGHSDDEKDGNFLGDELEHNDNDDSEDDDNYDGDNYDDNEEEEEEGEEELEDDAGSDAIQKFSATSLSEDIEKGKAARNQLSLWDSFLELRIRLQKALLVANKLPQQKQIEEFKSSGDKNLKDEYKQGKRALAKLLGNLLLVQEKLLEQNPDTASVLVPGTEAKQSSAHGSNDDDEEIPSDTEDEKSDDDDDDVGENSEDKNMDEGAENSLKLPAKRKHEMATSEYAEYISKRHAAFKSYRDTTISKWSEKTRLASGKLNSKSFSSFDRSALAQINHILSDKDRLIKRTQLKRSAYRVLGKSEEEQRQNMESSEEQSDVHLRDYDPEIFDDDDFYHQLLREFIEQRTSGSTGNPIEMGRQWLELQKLRRKVKKKVDTKASKGRKIRYDIHGKLVSFMAPIERGAMADSSRNELFSSLFGTKQQEQVADINIFR</sequence>
<evidence type="ECO:0008006" key="7">
    <source>
        <dbReference type="Google" id="ProtNLM"/>
    </source>
</evidence>
<dbReference type="Pfam" id="PF08164">
    <property type="entry name" value="TRAUB"/>
    <property type="match status" value="1"/>
</dbReference>
<feature type="compositionally biased region" description="Polar residues" evidence="2">
    <location>
        <begin position="31"/>
        <end position="52"/>
    </location>
</feature>
<feature type="compositionally biased region" description="Basic and acidic residues" evidence="2">
    <location>
        <begin position="81"/>
        <end position="90"/>
    </location>
</feature>
<feature type="region of interest" description="Disordered" evidence="2">
    <location>
        <begin position="317"/>
        <end position="374"/>
    </location>
</feature>
<comment type="caution">
    <text evidence="5">The sequence shown here is derived from an EMBL/GenBank/DDBJ whole genome shotgun (WGS) entry which is preliminary data.</text>
</comment>
<dbReference type="PANTHER" id="PTHR15565">
    <property type="entry name" value="AATF PROTEIN APOPTOSIS ANTAGONIZING TRANSCRIPTION FACTOR"/>
    <property type="match status" value="1"/>
</dbReference>
<feature type="domain" description="AATF leucine zipper-containing" evidence="4">
    <location>
        <begin position="225"/>
        <end position="406"/>
    </location>
</feature>
<name>A0ABN8RHH9_9CNID</name>
<feature type="domain" description="Apoptosis-antagonizing transcription factor C-terminal" evidence="3">
    <location>
        <begin position="490"/>
        <end position="573"/>
    </location>
</feature>
<feature type="compositionally biased region" description="Acidic residues" evidence="2">
    <location>
        <begin position="178"/>
        <end position="210"/>
    </location>
</feature>
<feature type="region of interest" description="Disordered" evidence="2">
    <location>
        <begin position="74"/>
        <end position="228"/>
    </location>
</feature>
<feature type="region of interest" description="Disordered" evidence="2">
    <location>
        <begin position="1"/>
        <end position="53"/>
    </location>
</feature>
<evidence type="ECO:0000256" key="2">
    <source>
        <dbReference type="SAM" id="MobiDB-lite"/>
    </source>
</evidence>
<proteinExistence type="inferred from homology"/>
<dbReference type="InterPro" id="IPR039223">
    <property type="entry name" value="AATF/Bfr2"/>
</dbReference>
<evidence type="ECO:0000256" key="1">
    <source>
        <dbReference type="ARBA" id="ARBA00008966"/>
    </source>
</evidence>
<dbReference type="InterPro" id="IPR012617">
    <property type="entry name" value="AATF_C"/>
</dbReference>
<gene>
    <name evidence="5" type="ORF">PLOB_00021140</name>
</gene>
<reference evidence="5 6" key="1">
    <citation type="submission" date="2022-05" db="EMBL/GenBank/DDBJ databases">
        <authorList>
            <consortium name="Genoscope - CEA"/>
            <person name="William W."/>
        </authorList>
    </citation>
    <scope>NUCLEOTIDE SEQUENCE [LARGE SCALE GENOMIC DNA]</scope>
</reference>
<feature type="compositionally biased region" description="Acidic residues" evidence="2">
    <location>
        <begin position="328"/>
        <end position="352"/>
    </location>
</feature>
<organism evidence="5 6">
    <name type="scientific">Porites lobata</name>
    <dbReference type="NCBI Taxonomy" id="104759"/>
    <lineage>
        <taxon>Eukaryota</taxon>
        <taxon>Metazoa</taxon>
        <taxon>Cnidaria</taxon>
        <taxon>Anthozoa</taxon>
        <taxon>Hexacorallia</taxon>
        <taxon>Scleractinia</taxon>
        <taxon>Fungiina</taxon>
        <taxon>Poritidae</taxon>
        <taxon>Porites</taxon>
    </lineage>
</organism>
<feature type="region of interest" description="Disordered" evidence="2">
    <location>
        <begin position="455"/>
        <end position="474"/>
    </location>
</feature>
<evidence type="ECO:0000313" key="5">
    <source>
        <dbReference type="EMBL" id="CAH3178870.1"/>
    </source>
</evidence>
<protein>
    <recommendedName>
        <fullName evidence="7">Protein AATF</fullName>
    </recommendedName>
</protein>
<dbReference type="Pfam" id="PF13339">
    <property type="entry name" value="AATF-Che1"/>
    <property type="match status" value="1"/>
</dbReference>
<evidence type="ECO:0000259" key="3">
    <source>
        <dbReference type="Pfam" id="PF08164"/>
    </source>
</evidence>
<comment type="similarity">
    <text evidence="1">Belongs to the AATF family.</text>
</comment>
<feature type="compositionally biased region" description="Basic and acidic residues" evidence="2">
    <location>
        <begin position="155"/>
        <end position="177"/>
    </location>
</feature>
<dbReference type="InterPro" id="IPR025160">
    <property type="entry name" value="AATF"/>
</dbReference>
<accession>A0ABN8RHH9</accession>
<keyword evidence="6" id="KW-1185">Reference proteome</keyword>
<evidence type="ECO:0000259" key="4">
    <source>
        <dbReference type="Pfam" id="PF13339"/>
    </source>
</evidence>
<evidence type="ECO:0000313" key="6">
    <source>
        <dbReference type="Proteomes" id="UP001159405"/>
    </source>
</evidence>
<feature type="compositionally biased region" description="Acidic residues" evidence="2">
    <location>
        <begin position="111"/>
        <end position="134"/>
    </location>
</feature>
<dbReference type="EMBL" id="CALNXK010000246">
    <property type="protein sequence ID" value="CAH3178870.1"/>
    <property type="molecule type" value="Genomic_DNA"/>
</dbReference>
<dbReference type="Proteomes" id="UP001159405">
    <property type="component" value="Unassembled WGS sequence"/>
</dbReference>